<dbReference type="FunFam" id="3.30.460.10:FF:000009">
    <property type="entry name" value="Bifunctional glutamine synthetase adenylyltransferase/adenylyl-removing enzyme"/>
    <property type="match status" value="1"/>
</dbReference>
<feature type="region of interest" description="Adenylyl removase" evidence="7">
    <location>
        <begin position="1"/>
        <end position="454"/>
    </location>
</feature>
<keyword evidence="1 7" id="KW-0808">Transferase</keyword>
<dbReference type="CDD" id="cd05401">
    <property type="entry name" value="NT_GlnE_GlnD_like"/>
    <property type="match status" value="2"/>
</dbReference>
<dbReference type="SUPFAM" id="SSF81593">
    <property type="entry name" value="Nucleotidyltransferase substrate binding subunit/domain"/>
    <property type="match status" value="2"/>
</dbReference>
<feature type="domain" description="PII-uridylyltransferase/Glutamine-synthetase adenylyltransferase" evidence="9">
    <location>
        <begin position="311"/>
        <end position="446"/>
    </location>
</feature>
<dbReference type="FunFam" id="3.30.460.10:FF:000014">
    <property type="entry name" value="Bifunctional glutamine synthetase adenylyltransferase/adenylyl-removing enzyme"/>
    <property type="match status" value="1"/>
</dbReference>
<dbReference type="NCBIfam" id="NF008292">
    <property type="entry name" value="PRK11072.1"/>
    <property type="match status" value="1"/>
</dbReference>
<dbReference type="Gene3D" id="1.20.120.1510">
    <property type="match status" value="1"/>
</dbReference>
<evidence type="ECO:0000259" key="8">
    <source>
        <dbReference type="Pfam" id="PF03710"/>
    </source>
</evidence>
<dbReference type="Gene3D" id="3.30.460.10">
    <property type="entry name" value="Beta Polymerase, domain 2"/>
    <property type="match status" value="2"/>
</dbReference>
<keyword evidence="5 7" id="KW-0460">Magnesium</keyword>
<evidence type="ECO:0000256" key="2">
    <source>
        <dbReference type="ARBA" id="ARBA00022695"/>
    </source>
</evidence>
<evidence type="ECO:0000313" key="10">
    <source>
        <dbReference type="EMBL" id="GLP95670.1"/>
    </source>
</evidence>
<evidence type="ECO:0000256" key="3">
    <source>
        <dbReference type="ARBA" id="ARBA00022741"/>
    </source>
</evidence>
<evidence type="ECO:0000256" key="4">
    <source>
        <dbReference type="ARBA" id="ARBA00022840"/>
    </source>
</evidence>
<comment type="function">
    <text evidence="7">Involved in the regulation of glutamine synthetase GlnA, a key enzyme in the process to assimilate ammonia. When cellular nitrogen levels are high, the C-terminal adenylyl transferase (AT) inactivates GlnA by covalent transfer of an adenylyl group from ATP to specific tyrosine residue of GlnA, thus reducing its activity. Conversely, when nitrogen levels are low, the N-terminal adenylyl removase (AR) activates GlnA by removing the adenylyl group by phosphorolysis, increasing its activity. The regulatory region of GlnE binds the signal transduction protein PII (GlnB) which indicates the nitrogen status of the cell.</text>
</comment>
<feature type="region of interest" description="Adenylyl transferase" evidence="7">
    <location>
        <begin position="462"/>
        <end position="951"/>
    </location>
</feature>
<keyword evidence="3 7" id="KW-0547">Nucleotide-binding</keyword>
<keyword evidence="6 7" id="KW-0511">Multifunctional enzyme</keyword>
<feature type="domain" description="Glutamate-ammonia ligase adenylyltransferase repeated" evidence="8">
    <location>
        <begin position="45"/>
        <end position="285"/>
    </location>
</feature>
<sequence>MATDAVSNKPQFTLLESTKNQYWQELADKSGELIDSLAEQDARLLEAVLGASDFVAKQLLRNPHWIEVLLSEHGVHTNPDLSQYRAEITQVLAEVRDENSAKRVLRQFRNRQMCAIAWRDICNLATLQECMAQLSDLAEALILGARDWLVEEMKPGSGLPMAEDGSEQQLLVIGMGKLGGRELNFSSDIDLIFCFEQHGNTQGGRRSLENQAYFIRLAQRLVNLLHQVTADGFCYRVDMRLRPFGDSGPLVVSFQALEDYYQEQGRDWERYAMVKARVLGERCEQVSQLKELLRPFVYRRYLDFSAVDALRKMKQMIAQEVRRRQLTDNIKLGQGGIREVEFVVQSLQLIRGGREPSLRCQSLYLALEELQALGQLSAIHSQQLRASYDCLRRTENLLQAIDDRQTQTLPDNELDWQRLCQSMGYDSPQALREAIEQAMRSIHSIFLDTIGGEEEQEEQASWSQLLWQSSDSELALSVAQEALAEPESFVKALQGYQDQCERRRIGPRGRETLDKLMPALISDCANYGNAVQVFERVSKVLEQILTRTTYLELLQENPGARAQLLRLCQASPWITEQLSRFPILLDELIDPVLLYNPTALEDYPSELRQYLLRISEDDVEGQMEGLRQFKLAQQLKIAAADVTGVLPVMEVSDHLTYLAEAIIEQVVQLAWDQVAARHGAPQQLEPGETGFMVVAYGKAGGLELGYGSDLDLVFLHKAIVGQTDGDKRPLDTHHFYLKLAQRILHLFSTRTPSGILYEVDMRLRPSGASGLLVSELERFGEYQTQEAWVWEHQALCRARVVYGDSELTAGYNQIRQTVLTRGMDEATLRDEVVKMRAKMRDHLLDTKAEVDLKQGIGGITDVEFIAQYLVLKHAPSNPELCRWSDNVRILEDLAAAECLPVAQAQALINAYCELRDASHRSTLAGQGYRYPEAVTGAMEQVAEIWRGVLER</sequence>
<protein>
    <recommendedName>
        <fullName evidence="7">Bifunctional glutamine synthetase adenylyltransferase/adenylyl-removing enzyme</fullName>
    </recommendedName>
    <alternativeName>
        <fullName evidence="7">ATP:glutamine synthetase adenylyltransferase</fullName>
    </alternativeName>
    <alternativeName>
        <fullName evidence="7">ATase</fullName>
    </alternativeName>
    <domain>
        <recommendedName>
            <fullName evidence="7">Glutamine synthetase adenylyl-L-tyrosine phosphorylase</fullName>
            <ecNumber evidence="7">2.7.7.89</ecNumber>
        </recommendedName>
        <alternativeName>
            <fullName evidence="7">Adenylyl removase</fullName>
            <shortName evidence="7">AR</shortName>
            <shortName evidence="7">AT-N</shortName>
        </alternativeName>
    </domain>
    <domain>
        <recommendedName>
            <fullName evidence="7">Glutamine synthetase adenylyl transferase</fullName>
            <ecNumber evidence="7">2.7.7.42</ecNumber>
        </recommendedName>
        <alternativeName>
            <fullName evidence="7">Adenylyl transferase</fullName>
            <shortName evidence="7">AT</shortName>
            <shortName evidence="7">AT-C</shortName>
        </alternativeName>
    </domain>
</protein>
<dbReference type="Gene3D" id="1.20.120.330">
    <property type="entry name" value="Nucleotidyltransferases domain 2"/>
    <property type="match status" value="2"/>
</dbReference>
<gene>
    <name evidence="7 10" type="primary">glnE</name>
    <name evidence="10" type="ORF">GCM10007895_09760</name>
</gene>
<keyword evidence="4 7" id="KW-0067">ATP-binding</keyword>
<dbReference type="InterPro" id="IPR013546">
    <property type="entry name" value="PII_UdlTrfase/GS_AdlTrfase"/>
</dbReference>
<dbReference type="RefSeq" id="WP_095505660.1">
    <property type="nucleotide sequence ID" value="NZ_BSNC01000003.1"/>
</dbReference>
<dbReference type="GO" id="GO:0047388">
    <property type="term" value="F:[glutamine synthetase]-adenylyl-L-tyrosine phosphorylase activity"/>
    <property type="evidence" value="ECO:0007669"/>
    <property type="project" value="UniProtKB-EC"/>
</dbReference>
<organism evidence="10 11">
    <name type="scientific">Paraferrimonas sedimenticola</name>
    <dbReference type="NCBI Taxonomy" id="375674"/>
    <lineage>
        <taxon>Bacteria</taxon>
        <taxon>Pseudomonadati</taxon>
        <taxon>Pseudomonadota</taxon>
        <taxon>Gammaproteobacteria</taxon>
        <taxon>Alteromonadales</taxon>
        <taxon>Ferrimonadaceae</taxon>
        <taxon>Paraferrimonas</taxon>
    </lineage>
</organism>
<dbReference type="GO" id="GO:0005524">
    <property type="term" value="F:ATP binding"/>
    <property type="evidence" value="ECO:0007669"/>
    <property type="project" value="UniProtKB-UniRule"/>
</dbReference>
<comment type="catalytic activity">
    <reaction evidence="7">
        <text>[glutamine synthetase]-L-tyrosine + ATP = [glutamine synthetase]-O(4)-(5'-adenylyl)-L-tyrosine + diphosphate</text>
        <dbReference type="Rhea" id="RHEA:18589"/>
        <dbReference type="Rhea" id="RHEA-COMP:10660"/>
        <dbReference type="Rhea" id="RHEA-COMP:10661"/>
        <dbReference type="ChEBI" id="CHEBI:30616"/>
        <dbReference type="ChEBI" id="CHEBI:33019"/>
        <dbReference type="ChEBI" id="CHEBI:46858"/>
        <dbReference type="ChEBI" id="CHEBI:83624"/>
        <dbReference type="EC" id="2.7.7.42"/>
    </reaction>
</comment>
<name>A0AA37RUA0_9GAMM</name>
<dbReference type="PANTHER" id="PTHR30621">
    <property type="entry name" value="GLUTAMINE SYNTHETASE ADENYLYLTRANSFERASE"/>
    <property type="match status" value="1"/>
</dbReference>
<dbReference type="FunFam" id="1.20.120.330:FF:000005">
    <property type="entry name" value="Bifunctional glutamine synthetase adenylyltransferase/adenylyl-removing enzyme"/>
    <property type="match status" value="1"/>
</dbReference>
<dbReference type="InterPro" id="IPR023057">
    <property type="entry name" value="GlnE"/>
</dbReference>
<dbReference type="AlphaFoldDB" id="A0AA37RUA0"/>
<dbReference type="SUPFAM" id="SSF81301">
    <property type="entry name" value="Nucleotidyltransferase"/>
    <property type="match status" value="2"/>
</dbReference>
<dbReference type="EC" id="2.7.7.89" evidence="7"/>
<comment type="caution">
    <text evidence="10">The sequence shown here is derived from an EMBL/GenBank/DDBJ whole genome shotgun (WGS) entry which is preliminary data.</text>
</comment>
<dbReference type="EC" id="2.7.7.42" evidence="7"/>
<feature type="domain" description="Glutamate-ammonia ligase adenylyltransferase repeated" evidence="8">
    <location>
        <begin position="562"/>
        <end position="810"/>
    </location>
</feature>
<dbReference type="Pfam" id="PF03710">
    <property type="entry name" value="GlnE"/>
    <property type="match status" value="2"/>
</dbReference>
<comment type="cofactor">
    <cofactor evidence="7">
        <name>Mg(2+)</name>
        <dbReference type="ChEBI" id="CHEBI:18420"/>
    </cofactor>
</comment>
<dbReference type="EMBL" id="BSNC01000003">
    <property type="protein sequence ID" value="GLP95670.1"/>
    <property type="molecule type" value="Genomic_DNA"/>
</dbReference>
<keyword evidence="2 7" id="KW-0548">Nucleotidyltransferase</keyword>
<dbReference type="GO" id="GO:0000820">
    <property type="term" value="P:regulation of glutamine family amino acid metabolic process"/>
    <property type="evidence" value="ECO:0007669"/>
    <property type="project" value="UniProtKB-UniRule"/>
</dbReference>
<reference evidence="10" key="2">
    <citation type="submission" date="2023-01" db="EMBL/GenBank/DDBJ databases">
        <title>Draft genome sequence of Paraferrimonas sedimenticola strain NBRC 101628.</title>
        <authorList>
            <person name="Sun Q."/>
            <person name="Mori K."/>
        </authorList>
    </citation>
    <scope>NUCLEOTIDE SEQUENCE</scope>
    <source>
        <strain evidence="10">NBRC 101628</strain>
    </source>
</reference>
<evidence type="ECO:0000256" key="5">
    <source>
        <dbReference type="ARBA" id="ARBA00022842"/>
    </source>
</evidence>
<evidence type="ECO:0000259" key="9">
    <source>
        <dbReference type="Pfam" id="PF08335"/>
    </source>
</evidence>
<dbReference type="HAMAP" id="MF_00802">
    <property type="entry name" value="GlnE"/>
    <property type="match status" value="1"/>
</dbReference>
<proteinExistence type="inferred from homology"/>
<feature type="domain" description="PII-uridylyltransferase/Glutamine-synthetase adenylyltransferase" evidence="9">
    <location>
        <begin position="845"/>
        <end position="920"/>
    </location>
</feature>
<dbReference type="InterPro" id="IPR005190">
    <property type="entry name" value="GlnE_rpt_dom"/>
</dbReference>
<dbReference type="InterPro" id="IPR043519">
    <property type="entry name" value="NT_sf"/>
</dbReference>
<dbReference type="Pfam" id="PF08335">
    <property type="entry name" value="GlnD_UR_UTase"/>
    <property type="match status" value="2"/>
</dbReference>
<keyword evidence="11" id="KW-1185">Reference proteome</keyword>
<dbReference type="GO" id="GO:0005829">
    <property type="term" value="C:cytosol"/>
    <property type="evidence" value="ECO:0007669"/>
    <property type="project" value="TreeGrafter"/>
</dbReference>
<dbReference type="PANTHER" id="PTHR30621:SF0">
    <property type="entry name" value="BIFUNCTIONAL GLUTAMINE SYNTHETASE ADENYLYLTRANSFERASE_ADENYLYL-REMOVING ENZYME"/>
    <property type="match status" value="1"/>
</dbReference>
<evidence type="ECO:0000256" key="6">
    <source>
        <dbReference type="ARBA" id="ARBA00023268"/>
    </source>
</evidence>
<comment type="similarity">
    <text evidence="7">Belongs to the GlnE family.</text>
</comment>
<dbReference type="Gene3D" id="1.10.4050.10">
    <property type="entry name" value="Glutamine synthase adenylyltransferase GlnE"/>
    <property type="match status" value="1"/>
</dbReference>
<dbReference type="Proteomes" id="UP001161422">
    <property type="component" value="Unassembled WGS sequence"/>
</dbReference>
<comment type="catalytic activity">
    <reaction evidence="7">
        <text>[glutamine synthetase]-O(4)-(5'-adenylyl)-L-tyrosine + phosphate = [glutamine synthetase]-L-tyrosine + ADP</text>
        <dbReference type="Rhea" id="RHEA:43716"/>
        <dbReference type="Rhea" id="RHEA-COMP:10660"/>
        <dbReference type="Rhea" id="RHEA-COMP:10661"/>
        <dbReference type="ChEBI" id="CHEBI:43474"/>
        <dbReference type="ChEBI" id="CHEBI:46858"/>
        <dbReference type="ChEBI" id="CHEBI:83624"/>
        <dbReference type="ChEBI" id="CHEBI:456216"/>
        <dbReference type="EC" id="2.7.7.89"/>
    </reaction>
</comment>
<evidence type="ECO:0000313" key="11">
    <source>
        <dbReference type="Proteomes" id="UP001161422"/>
    </source>
</evidence>
<accession>A0AA37RUA0</accession>
<reference evidence="10" key="1">
    <citation type="journal article" date="2014" name="Int. J. Syst. Evol. Microbiol.">
        <title>Complete genome sequence of Corynebacterium casei LMG S-19264T (=DSM 44701T), isolated from a smear-ripened cheese.</title>
        <authorList>
            <consortium name="US DOE Joint Genome Institute (JGI-PGF)"/>
            <person name="Walter F."/>
            <person name="Albersmeier A."/>
            <person name="Kalinowski J."/>
            <person name="Ruckert C."/>
        </authorList>
    </citation>
    <scope>NUCLEOTIDE SEQUENCE</scope>
    <source>
        <strain evidence="10">NBRC 101628</strain>
    </source>
</reference>
<evidence type="ECO:0000256" key="1">
    <source>
        <dbReference type="ARBA" id="ARBA00022679"/>
    </source>
</evidence>
<dbReference type="GO" id="GO:0008882">
    <property type="term" value="F:[glutamate-ammonia-ligase] adenylyltransferase activity"/>
    <property type="evidence" value="ECO:0007669"/>
    <property type="project" value="UniProtKB-UniRule"/>
</dbReference>
<dbReference type="GO" id="GO:0000287">
    <property type="term" value="F:magnesium ion binding"/>
    <property type="evidence" value="ECO:0007669"/>
    <property type="project" value="UniProtKB-UniRule"/>
</dbReference>
<evidence type="ECO:0000256" key="7">
    <source>
        <dbReference type="HAMAP-Rule" id="MF_00802"/>
    </source>
</evidence>